<sequence>MKTGGFLKVLALLGKND</sequence>
<dbReference type="EMBL" id="GGEC01073259">
    <property type="protein sequence ID" value="MBX53743.1"/>
    <property type="molecule type" value="Transcribed_RNA"/>
</dbReference>
<evidence type="ECO:0000313" key="1">
    <source>
        <dbReference type="EMBL" id="MBX53743.1"/>
    </source>
</evidence>
<reference evidence="1" key="1">
    <citation type="submission" date="2018-02" db="EMBL/GenBank/DDBJ databases">
        <title>Rhizophora mucronata_Transcriptome.</title>
        <authorList>
            <person name="Meera S.P."/>
            <person name="Sreeshan A."/>
            <person name="Augustine A."/>
        </authorList>
    </citation>
    <scope>NUCLEOTIDE SEQUENCE</scope>
    <source>
        <tissue evidence="1">Leaf</tissue>
    </source>
</reference>
<accession>A0A2P2PG73</accession>
<name>A0A2P2PG73_RHIMU</name>
<organism evidence="1">
    <name type="scientific">Rhizophora mucronata</name>
    <name type="common">Asiatic mangrove</name>
    <dbReference type="NCBI Taxonomy" id="61149"/>
    <lineage>
        <taxon>Eukaryota</taxon>
        <taxon>Viridiplantae</taxon>
        <taxon>Streptophyta</taxon>
        <taxon>Embryophyta</taxon>
        <taxon>Tracheophyta</taxon>
        <taxon>Spermatophyta</taxon>
        <taxon>Magnoliopsida</taxon>
        <taxon>eudicotyledons</taxon>
        <taxon>Gunneridae</taxon>
        <taxon>Pentapetalae</taxon>
        <taxon>rosids</taxon>
        <taxon>fabids</taxon>
        <taxon>Malpighiales</taxon>
        <taxon>Rhizophoraceae</taxon>
        <taxon>Rhizophora</taxon>
    </lineage>
</organism>
<protein>
    <submittedName>
        <fullName evidence="1">Uncharacterized protein</fullName>
    </submittedName>
</protein>
<dbReference type="AlphaFoldDB" id="A0A2P2PG73"/>
<proteinExistence type="predicted"/>